<dbReference type="OrthoDB" id="3370at2759"/>
<proteinExistence type="inferred from homology"/>
<dbReference type="CDD" id="cd18787">
    <property type="entry name" value="SF2_C_DEAD"/>
    <property type="match status" value="1"/>
</dbReference>
<evidence type="ECO:0000256" key="10">
    <source>
        <dbReference type="RuleBase" id="RU365068"/>
    </source>
</evidence>
<dbReference type="STRING" id="149040.A0A194XP74"/>
<dbReference type="GO" id="GO:0016787">
    <property type="term" value="F:hydrolase activity"/>
    <property type="evidence" value="ECO:0007669"/>
    <property type="project" value="UniProtKB-KW"/>
</dbReference>
<dbReference type="AlphaFoldDB" id="A0A194XP74"/>
<dbReference type="EC" id="3.6.4.13" evidence="10"/>
<evidence type="ECO:0000256" key="1">
    <source>
        <dbReference type="ARBA" id="ARBA00004604"/>
    </source>
</evidence>
<feature type="compositionally biased region" description="Basic and acidic residues" evidence="12">
    <location>
        <begin position="187"/>
        <end position="201"/>
    </location>
</feature>
<feature type="compositionally biased region" description="Basic residues" evidence="12">
    <location>
        <begin position="124"/>
        <end position="142"/>
    </location>
</feature>
<keyword evidence="8" id="KW-0539">Nucleus</keyword>
<dbReference type="PROSITE" id="PS51194">
    <property type="entry name" value="HELICASE_CTER"/>
    <property type="match status" value="1"/>
</dbReference>
<evidence type="ECO:0000256" key="12">
    <source>
        <dbReference type="SAM" id="MobiDB-lite"/>
    </source>
</evidence>
<evidence type="ECO:0000256" key="3">
    <source>
        <dbReference type="ARBA" id="ARBA00022741"/>
    </source>
</evidence>
<comment type="domain">
    <text evidence="10">The Q motif is unique to and characteristic of the DEAD box family of RNA helicases and controls ATP binding and hydrolysis.</text>
</comment>
<feature type="domain" description="DEAD-box RNA helicase Q" evidence="15">
    <location>
        <begin position="285"/>
        <end position="313"/>
    </location>
</feature>
<dbReference type="InterPro" id="IPR027417">
    <property type="entry name" value="P-loop_NTPase"/>
</dbReference>
<protein>
    <recommendedName>
        <fullName evidence="10">ATP-dependent RNA helicase</fullName>
        <ecNumber evidence="10">3.6.4.13</ecNumber>
    </recommendedName>
</protein>
<name>A0A194XP74_MOLSC</name>
<evidence type="ECO:0000256" key="7">
    <source>
        <dbReference type="ARBA" id="ARBA00022884"/>
    </source>
</evidence>
<keyword evidence="2" id="KW-0698">rRNA processing</keyword>
<keyword evidence="17" id="KW-1185">Reference proteome</keyword>
<dbReference type="InterPro" id="IPR001650">
    <property type="entry name" value="Helicase_C-like"/>
</dbReference>
<evidence type="ECO:0000313" key="17">
    <source>
        <dbReference type="Proteomes" id="UP000070700"/>
    </source>
</evidence>
<feature type="short sequence motif" description="Q motif" evidence="9">
    <location>
        <begin position="285"/>
        <end position="313"/>
    </location>
</feature>
<dbReference type="InterPro" id="IPR014001">
    <property type="entry name" value="Helicase_ATP-bd"/>
</dbReference>
<dbReference type="GO" id="GO:0003724">
    <property type="term" value="F:RNA helicase activity"/>
    <property type="evidence" value="ECO:0007669"/>
    <property type="project" value="UniProtKB-EC"/>
</dbReference>
<dbReference type="InterPro" id="IPR011545">
    <property type="entry name" value="DEAD/DEAH_box_helicase_dom"/>
</dbReference>
<feature type="domain" description="Helicase ATP-binding" evidence="13">
    <location>
        <begin position="321"/>
        <end position="560"/>
    </location>
</feature>
<dbReference type="PANTHER" id="PTHR24031">
    <property type="entry name" value="RNA HELICASE"/>
    <property type="match status" value="1"/>
</dbReference>
<dbReference type="KEGG" id="psco:LY89DRAFT_664727"/>
<dbReference type="GeneID" id="28822522"/>
<dbReference type="GO" id="GO:0003723">
    <property type="term" value="F:RNA binding"/>
    <property type="evidence" value="ECO:0007669"/>
    <property type="project" value="UniProtKB-UniRule"/>
</dbReference>
<evidence type="ECO:0000313" key="16">
    <source>
        <dbReference type="EMBL" id="KUJ21537.1"/>
    </source>
</evidence>
<evidence type="ECO:0000259" key="14">
    <source>
        <dbReference type="PROSITE" id="PS51194"/>
    </source>
</evidence>
<evidence type="ECO:0000256" key="5">
    <source>
        <dbReference type="ARBA" id="ARBA00022806"/>
    </source>
</evidence>
<comment type="function">
    <text evidence="10">RNA helicase.</text>
</comment>
<evidence type="ECO:0000256" key="9">
    <source>
        <dbReference type="PROSITE-ProRule" id="PRU00552"/>
    </source>
</evidence>
<dbReference type="PROSITE" id="PS00039">
    <property type="entry name" value="DEAD_ATP_HELICASE"/>
    <property type="match status" value="1"/>
</dbReference>
<feature type="region of interest" description="Disordered" evidence="12">
    <location>
        <begin position="1"/>
        <end position="204"/>
    </location>
</feature>
<evidence type="ECO:0000256" key="4">
    <source>
        <dbReference type="ARBA" id="ARBA00022801"/>
    </source>
</evidence>
<dbReference type="FunCoup" id="A0A194XP74">
    <property type="interactions" value="885"/>
</dbReference>
<dbReference type="Pfam" id="PF00271">
    <property type="entry name" value="Helicase_C"/>
    <property type="match status" value="1"/>
</dbReference>
<evidence type="ECO:0000256" key="6">
    <source>
        <dbReference type="ARBA" id="ARBA00022840"/>
    </source>
</evidence>
<dbReference type="Gene3D" id="3.40.50.300">
    <property type="entry name" value="P-loop containing nucleotide triphosphate hydrolases"/>
    <property type="match status" value="2"/>
</dbReference>
<comment type="subcellular location">
    <subcellularLocation>
        <location evidence="1">Nucleus</location>
        <location evidence="1">Nucleolus</location>
    </subcellularLocation>
</comment>
<keyword evidence="11" id="KW-0175">Coiled coil</keyword>
<comment type="catalytic activity">
    <reaction evidence="10">
        <text>ATP + H2O = ADP + phosphate + H(+)</text>
        <dbReference type="Rhea" id="RHEA:13065"/>
        <dbReference type="ChEBI" id="CHEBI:15377"/>
        <dbReference type="ChEBI" id="CHEBI:15378"/>
        <dbReference type="ChEBI" id="CHEBI:30616"/>
        <dbReference type="ChEBI" id="CHEBI:43474"/>
        <dbReference type="ChEBI" id="CHEBI:456216"/>
        <dbReference type="EC" id="3.6.4.13"/>
    </reaction>
</comment>
<feature type="compositionally biased region" description="Acidic residues" evidence="12">
    <location>
        <begin position="618"/>
        <end position="631"/>
    </location>
</feature>
<evidence type="ECO:0000256" key="11">
    <source>
        <dbReference type="SAM" id="Coils"/>
    </source>
</evidence>
<evidence type="ECO:0000256" key="8">
    <source>
        <dbReference type="ARBA" id="ARBA00023242"/>
    </source>
</evidence>
<keyword evidence="6 10" id="KW-0067">ATP-binding</keyword>
<dbReference type="PROSITE" id="PS51195">
    <property type="entry name" value="Q_MOTIF"/>
    <property type="match status" value="1"/>
</dbReference>
<keyword evidence="5 10" id="KW-0347">Helicase</keyword>
<dbReference type="PROSITE" id="PS51192">
    <property type="entry name" value="HELICASE_ATP_BIND_1"/>
    <property type="match status" value="1"/>
</dbReference>
<dbReference type="SUPFAM" id="SSF52540">
    <property type="entry name" value="P-loop containing nucleoside triphosphate hydrolases"/>
    <property type="match status" value="1"/>
</dbReference>
<keyword evidence="3 10" id="KW-0547">Nucleotide-binding</keyword>
<feature type="domain" description="Helicase C-terminal" evidence="14">
    <location>
        <begin position="643"/>
        <end position="812"/>
    </location>
</feature>
<dbReference type="InterPro" id="IPR000629">
    <property type="entry name" value="RNA-helicase_DEAD-box_CS"/>
</dbReference>
<dbReference type="SMART" id="SM00490">
    <property type="entry name" value="HELICc"/>
    <property type="match status" value="1"/>
</dbReference>
<dbReference type="Proteomes" id="UP000070700">
    <property type="component" value="Unassembled WGS sequence"/>
</dbReference>
<dbReference type="EMBL" id="KQ947407">
    <property type="protein sequence ID" value="KUJ21537.1"/>
    <property type="molecule type" value="Genomic_DNA"/>
</dbReference>
<feature type="compositionally biased region" description="Polar residues" evidence="12">
    <location>
        <begin position="143"/>
        <end position="156"/>
    </location>
</feature>
<reference evidence="16 17" key="1">
    <citation type="submission" date="2015-10" db="EMBL/GenBank/DDBJ databases">
        <title>Full genome of DAOMC 229536 Phialocephala scopiformis, a fungal endophyte of spruce producing the potent anti-insectan compound rugulosin.</title>
        <authorList>
            <consortium name="DOE Joint Genome Institute"/>
            <person name="Walker A.K."/>
            <person name="Frasz S.L."/>
            <person name="Seifert K.A."/>
            <person name="Miller J.D."/>
            <person name="Mondo S.J."/>
            <person name="Labutti K."/>
            <person name="Lipzen A."/>
            <person name="Dockter R."/>
            <person name="Kennedy M."/>
            <person name="Grigoriev I.V."/>
            <person name="Spatafora J.W."/>
        </authorList>
    </citation>
    <scope>NUCLEOTIDE SEQUENCE [LARGE SCALE GENOMIC DNA]</scope>
    <source>
        <strain evidence="16 17">CBS 120377</strain>
    </source>
</reference>
<dbReference type="RefSeq" id="XP_018075892.1">
    <property type="nucleotide sequence ID" value="XM_018212796.1"/>
</dbReference>
<feature type="compositionally biased region" description="Polar residues" evidence="12">
    <location>
        <begin position="642"/>
        <end position="657"/>
    </location>
</feature>
<dbReference type="InterPro" id="IPR014014">
    <property type="entry name" value="RNA_helicase_DEAD_Q_motif"/>
</dbReference>
<dbReference type="InParanoid" id="A0A194XP74"/>
<dbReference type="GO" id="GO:0006364">
    <property type="term" value="P:rRNA processing"/>
    <property type="evidence" value="ECO:0007669"/>
    <property type="project" value="UniProtKB-KW"/>
</dbReference>
<dbReference type="SMART" id="SM00487">
    <property type="entry name" value="DEXDc"/>
    <property type="match status" value="1"/>
</dbReference>
<evidence type="ECO:0000259" key="13">
    <source>
        <dbReference type="PROSITE" id="PS51192"/>
    </source>
</evidence>
<evidence type="ECO:0000259" key="15">
    <source>
        <dbReference type="PROSITE" id="PS51195"/>
    </source>
</evidence>
<dbReference type="GO" id="GO:0005524">
    <property type="term" value="F:ATP binding"/>
    <property type="evidence" value="ECO:0007669"/>
    <property type="project" value="UniProtKB-UniRule"/>
</dbReference>
<feature type="region of interest" description="Disordered" evidence="12">
    <location>
        <begin position="617"/>
        <end position="662"/>
    </location>
</feature>
<keyword evidence="7 10" id="KW-0694">RNA-binding</keyword>
<feature type="compositionally biased region" description="Polar residues" evidence="12">
    <location>
        <begin position="1"/>
        <end position="28"/>
    </location>
</feature>
<sequence length="932" mass="103298">MASQIYSSFESSMSTPPATRQDASSTYSRYIPPSKKKQPGISLPNPPRADSQSPPPSPKRKLAELEDHNDETSPVQTKKQKRKHMDGPEIVSNLQQISKPTAVLIPAADYYGPDEPFQSPAPTKGRKEKKKAKEKEKKKKQKMTSTVPSDGSTVPQSGEALALRIGDKHKKIKTPKPESDEIPAAVLDEKAEDENKSDDFKRHRKLLKKREKSIRKAEKLAKKDPEGSTAEILVEPSLPHEEEEIHDLVPLPQPEPIPEPPEPSITASLPPWIASPIRVPSTTTASFGDLGLSNDIAAALEEKGFKDALAIQAAVLPLLLPGKSQQSGDVLVSAATGSGKTLAYVLPMIEDISRNRHVGVQGLIIVPTRELVAQARQVCDVCSSVFSKVDGYSQRPLIGTAVGNETLQIEQEALMGEELVFDPMGYDAETKAANAAWESSDQPLPDRELFPQYEYKARIPGHVIKPFVKVDILICTPGRLVDHLKSTPGFSLQHLRWLVVDEADKLLDQSFQQWLDLVMDQMQSYRRHIRDRVRKVILSATMTSDIGQLTSLKLYRPKFVVLESSSSDGMDSAHLLALPALLKESGVKVEDDAIKPLYLIELLRRVGLISNVVPIESDSSDTDSSDSESDSESQASTDRDSNQVSDLMSPKTNNTDPQAPIGVRPATSGVLIFTKSNETAVRLSRLVTILCPTRSSQIGVLTSTTPRQTRQRTISSFSSGRVAILVASDLVSRGLDLQNLAHVINYDVPTSLTSYIHRIGRTARAGKEGHAWTLFTSSEGGWFWREIARNQRVQRVGNVKVERVNIKKEVFDNERQRYEDALDALEKEATSRAVRQTEREPDSENLQSNLRDCCNNANGSTEENLVENLICDDEHFQVGRIYESIKFTLVVECLSMDRDLKKVFENPSLFAEYEHCSLRQQHILLGTSGTLQ</sequence>
<organism evidence="16 17">
    <name type="scientific">Mollisia scopiformis</name>
    <name type="common">Conifer needle endophyte fungus</name>
    <name type="synonym">Phialocephala scopiformis</name>
    <dbReference type="NCBI Taxonomy" id="149040"/>
    <lineage>
        <taxon>Eukaryota</taxon>
        <taxon>Fungi</taxon>
        <taxon>Dikarya</taxon>
        <taxon>Ascomycota</taxon>
        <taxon>Pezizomycotina</taxon>
        <taxon>Leotiomycetes</taxon>
        <taxon>Helotiales</taxon>
        <taxon>Mollisiaceae</taxon>
        <taxon>Mollisia</taxon>
    </lineage>
</organism>
<keyword evidence="4 10" id="KW-0378">Hydrolase</keyword>
<accession>A0A194XP74</accession>
<dbReference type="Pfam" id="PF00270">
    <property type="entry name" value="DEAD"/>
    <property type="match status" value="2"/>
</dbReference>
<feature type="coiled-coil region" evidence="11">
    <location>
        <begin position="801"/>
        <end position="828"/>
    </location>
</feature>
<comment type="similarity">
    <text evidence="10">Belongs to the DEAD box helicase family.</text>
</comment>
<dbReference type="GO" id="GO:0005730">
    <property type="term" value="C:nucleolus"/>
    <property type="evidence" value="ECO:0007669"/>
    <property type="project" value="UniProtKB-SubCell"/>
</dbReference>
<gene>
    <name evidence="16" type="ORF">LY89DRAFT_664727</name>
</gene>
<evidence type="ECO:0000256" key="2">
    <source>
        <dbReference type="ARBA" id="ARBA00022552"/>
    </source>
</evidence>